<dbReference type="Proteomes" id="UP000019222">
    <property type="component" value="Chromosome"/>
</dbReference>
<dbReference type="eggNOG" id="ENOG502ZRNR">
    <property type="taxonomic scope" value="Bacteria"/>
</dbReference>
<proteinExistence type="predicted"/>
<reference evidence="1 2" key="1">
    <citation type="submission" date="2013-02" db="EMBL/GenBank/DDBJ databases">
        <title>The complete genome sequence of Corynebacterium vitaeruminis DSM 20294.</title>
        <authorList>
            <person name="Ruckert C."/>
            <person name="Albersmeier A."/>
            <person name="Kalinowski J."/>
        </authorList>
    </citation>
    <scope>NUCLEOTIDE SEQUENCE [LARGE SCALE GENOMIC DNA]</scope>
    <source>
        <strain evidence="2">ATCC 10234</strain>
    </source>
</reference>
<dbReference type="HOGENOM" id="CLU_055819_1_1_11"/>
<gene>
    <name evidence="1" type="ORF">B843_03535</name>
</gene>
<keyword evidence="2" id="KW-1185">Reference proteome</keyword>
<protein>
    <submittedName>
        <fullName evidence="1">Phage-associated protein</fullName>
    </submittedName>
</protein>
<evidence type="ECO:0000313" key="1">
    <source>
        <dbReference type="EMBL" id="AHI22098.1"/>
    </source>
</evidence>
<evidence type="ECO:0000313" key="2">
    <source>
        <dbReference type="Proteomes" id="UP000019222"/>
    </source>
</evidence>
<sequence>MYMTKNHPNQGKQVKEMVMTTIQFAKQKKGRKQLAALIATHLGAHAEYLGTPSFAYQMGEATLDRDWLLHLPGTIDTAVLAEAAAQAGFPADAPVAEELGLTLVFPTTDWDEATAGKVEAMLAAKGRLIAKALQIPATPIHLDEQAGKAEFDWFDEVPDREVVEAATVLIARIFEHAKVAMRVSAKPAETGGNDKYAMHCWLLRLGMIGDSYKNVRRALLANLEGNAAWKTPPTTKNVQ</sequence>
<dbReference type="KEGG" id="cvt:B843_03535"/>
<name>W5Y6F6_9CORY</name>
<organism evidence="1 2">
    <name type="scientific">Corynebacterium vitaeruminis DSM 20294</name>
    <dbReference type="NCBI Taxonomy" id="1224164"/>
    <lineage>
        <taxon>Bacteria</taxon>
        <taxon>Bacillati</taxon>
        <taxon>Actinomycetota</taxon>
        <taxon>Actinomycetes</taxon>
        <taxon>Mycobacteriales</taxon>
        <taxon>Corynebacteriaceae</taxon>
        <taxon>Corynebacterium</taxon>
    </lineage>
</organism>
<dbReference type="PATRIC" id="fig|1224164.3.peg.701"/>
<dbReference type="AlphaFoldDB" id="W5Y6F6"/>
<dbReference type="EMBL" id="CP004353">
    <property type="protein sequence ID" value="AHI22098.1"/>
    <property type="molecule type" value="Genomic_DNA"/>
</dbReference>
<dbReference type="STRING" id="1224164.B843_03535"/>
<accession>W5Y6F6</accession>